<keyword evidence="4" id="KW-1185">Reference proteome</keyword>
<protein>
    <submittedName>
        <fullName evidence="3">Flagellar basal body rod C-terminal domain-containing protein</fullName>
    </submittedName>
</protein>
<comment type="similarity">
    <text evidence="1">Belongs to the flagella basal body rod proteins family.</text>
</comment>
<keyword evidence="3" id="KW-0282">Flagellum</keyword>
<evidence type="ECO:0000313" key="3">
    <source>
        <dbReference type="EMBL" id="MFD1190288.1"/>
    </source>
</evidence>
<evidence type="ECO:0000256" key="1">
    <source>
        <dbReference type="ARBA" id="ARBA00009677"/>
    </source>
</evidence>
<accession>A0ABW3SZX1</accession>
<comment type="caution">
    <text evidence="3">The sequence shown here is derived from an EMBL/GenBank/DDBJ whole genome shotgun (WGS) entry which is preliminary data.</text>
</comment>
<dbReference type="Pfam" id="PF06429">
    <property type="entry name" value="Flg_bbr_C"/>
    <property type="match status" value="1"/>
</dbReference>
<sequence>MNPIATAQYGMLAATRRFEASAQRTAQAGSPNASIDMVSETVEQIQAKSAYSANISVIRTADQMTRDALNMIV</sequence>
<reference evidence="4" key="1">
    <citation type="journal article" date="2019" name="Int. J. Syst. Evol. Microbiol.">
        <title>The Global Catalogue of Microorganisms (GCM) 10K type strain sequencing project: providing services to taxonomists for standard genome sequencing and annotation.</title>
        <authorList>
            <consortium name="The Broad Institute Genomics Platform"/>
            <consortium name="The Broad Institute Genome Sequencing Center for Infectious Disease"/>
            <person name="Wu L."/>
            <person name="Ma J."/>
        </authorList>
    </citation>
    <scope>NUCLEOTIDE SEQUENCE [LARGE SCALE GENOMIC DNA]</scope>
    <source>
        <strain evidence="4">CCUG 55074</strain>
    </source>
</reference>
<evidence type="ECO:0000313" key="4">
    <source>
        <dbReference type="Proteomes" id="UP001597216"/>
    </source>
</evidence>
<name>A0ABW3SZX1_9CAUL</name>
<dbReference type="Proteomes" id="UP001597216">
    <property type="component" value="Unassembled WGS sequence"/>
</dbReference>
<proteinExistence type="inferred from homology"/>
<dbReference type="InterPro" id="IPR010930">
    <property type="entry name" value="Flg_bb/hook_C_dom"/>
</dbReference>
<keyword evidence="3" id="KW-0966">Cell projection</keyword>
<evidence type="ECO:0000259" key="2">
    <source>
        <dbReference type="Pfam" id="PF06429"/>
    </source>
</evidence>
<organism evidence="3 4">
    <name type="scientific">Phenylobacterium conjunctum</name>
    <dbReference type="NCBI Taxonomy" id="1298959"/>
    <lineage>
        <taxon>Bacteria</taxon>
        <taxon>Pseudomonadati</taxon>
        <taxon>Pseudomonadota</taxon>
        <taxon>Alphaproteobacteria</taxon>
        <taxon>Caulobacterales</taxon>
        <taxon>Caulobacteraceae</taxon>
        <taxon>Phenylobacterium</taxon>
    </lineage>
</organism>
<feature type="domain" description="Flagellar basal-body/hook protein C-terminal" evidence="2">
    <location>
        <begin position="35"/>
        <end position="71"/>
    </location>
</feature>
<dbReference type="EMBL" id="JBHTLQ010000011">
    <property type="protein sequence ID" value="MFD1190288.1"/>
    <property type="molecule type" value="Genomic_DNA"/>
</dbReference>
<gene>
    <name evidence="3" type="ORF">ACFQ27_06820</name>
</gene>
<keyword evidence="3" id="KW-0969">Cilium</keyword>
<dbReference type="RefSeq" id="WP_374344987.1">
    <property type="nucleotide sequence ID" value="NZ_JBHTLQ010000011.1"/>
</dbReference>